<evidence type="ECO:0000256" key="2">
    <source>
        <dbReference type="ARBA" id="ARBA00007368"/>
    </source>
</evidence>
<organism evidence="16 17">
    <name type="scientific">Candidatus Proximibacter danicus</name>
    <dbReference type="NCBI Taxonomy" id="2954365"/>
    <lineage>
        <taxon>Bacteria</taxon>
        <taxon>Pseudomonadati</taxon>
        <taxon>Pseudomonadota</taxon>
        <taxon>Betaproteobacteria</taxon>
        <taxon>Candidatus Proximibacter</taxon>
    </lineage>
</organism>
<evidence type="ECO:0000256" key="1">
    <source>
        <dbReference type="ARBA" id="ARBA00004418"/>
    </source>
</evidence>
<feature type="binding site" description="covalent" evidence="13">
    <location>
        <position position="88"/>
    </location>
    <ligand>
        <name>heme c</name>
        <dbReference type="ChEBI" id="CHEBI:61717"/>
        <label>1</label>
    </ligand>
</feature>
<keyword evidence="5 13" id="KW-0349">Heme</keyword>
<feature type="binding site" description="covalent" evidence="13">
    <location>
        <position position="125"/>
    </location>
    <ligand>
        <name>heme c</name>
        <dbReference type="ChEBI" id="CHEBI:61717"/>
        <label>2</label>
    </ligand>
</feature>
<dbReference type="PANTHER" id="PTHR38604">
    <property type="entry name" value="PERIPLASMIC NITRATE REDUCTASE, ELECTRON TRANSFER SUBUNIT"/>
    <property type="match status" value="1"/>
</dbReference>
<dbReference type="GO" id="GO:0046872">
    <property type="term" value="F:metal ion binding"/>
    <property type="evidence" value="ECO:0007669"/>
    <property type="project" value="UniProtKB-KW"/>
</dbReference>
<feature type="signal peptide" evidence="15">
    <location>
        <begin position="1"/>
        <end position="22"/>
    </location>
</feature>
<protein>
    <recommendedName>
        <fullName evidence="3 12">Periplasmic nitrate reductase, electron transfer subunit</fullName>
    </recommendedName>
    <alternativeName>
        <fullName evidence="11 12">Diheme cytochrome c NapB</fullName>
    </alternativeName>
</protein>
<proteinExistence type="inferred from homology"/>
<keyword evidence="6 14" id="KW-0479">Metal-binding</keyword>
<comment type="function">
    <text evidence="12">Electron transfer subunit of the periplasmic nitrate reductase complex NapAB.</text>
</comment>
<comment type="similarity">
    <text evidence="2 12">Belongs to the NapB family.</text>
</comment>
<sequence>MKNQLKLSMAVLAACVTFSAIAADAPKSMRGLDVAAPDPVAADKAYVGARPGTQKPIARTFSTQPPVIPHSIENFDEINLETNQCMDCHSAATYQKKKAPKIGDSHFVARDGAKLDEGSAARYNCTQCHVPQVDAPPLVDNAFQGDVKKADAKKPVKKN</sequence>
<evidence type="ECO:0000256" key="13">
    <source>
        <dbReference type="PIRSR" id="PIRSR006105-1"/>
    </source>
</evidence>
<feature type="chain" id="PRO_5039372324" description="Periplasmic nitrate reductase, electron transfer subunit" evidence="15">
    <location>
        <begin position="23"/>
        <end position="159"/>
    </location>
</feature>
<keyword evidence="4 12" id="KW-0813">Transport</keyword>
<dbReference type="GO" id="GO:0042597">
    <property type="term" value="C:periplasmic space"/>
    <property type="evidence" value="ECO:0007669"/>
    <property type="project" value="UniProtKB-SubCell"/>
</dbReference>
<comment type="subunit">
    <text evidence="12">Component of the periplasmic nitrate reductase NapAB complex composed of NapA and NapB.</text>
</comment>
<dbReference type="AlphaFoldDB" id="A0A9D7K2K1"/>
<reference evidence="16" key="1">
    <citation type="submission" date="2020-10" db="EMBL/GenBank/DDBJ databases">
        <title>Connecting structure to function with the recovery of over 1000 high-quality activated sludge metagenome-assembled genomes encoding full-length rRNA genes using long-read sequencing.</title>
        <authorList>
            <person name="Singleton C.M."/>
            <person name="Petriglieri F."/>
            <person name="Kristensen J.M."/>
            <person name="Kirkegaard R.H."/>
            <person name="Michaelsen T.Y."/>
            <person name="Andersen M.H."/>
            <person name="Karst S.M."/>
            <person name="Dueholm M.S."/>
            <person name="Nielsen P.H."/>
            <person name="Albertsen M."/>
        </authorList>
    </citation>
    <scope>NUCLEOTIDE SEQUENCE</scope>
    <source>
        <strain evidence="16">Hirt_18-Q3-R61-65_BATAC.395</strain>
    </source>
</reference>
<keyword evidence="7 15" id="KW-0732">Signal</keyword>
<evidence type="ECO:0000256" key="15">
    <source>
        <dbReference type="SAM" id="SignalP"/>
    </source>
</evidence>
<keyword evidence="8 12" id="KW-0574">Periplasm</keyword>
<feature type="binding site" description="axial binding residue" evidence="14">
    <location>
        <position position="106"/>
    </location>
    <ligand>
        <name>heme c</name>
        <dbReference type="ChEBI" id="CHEBI:61717"/>
        <label>2</label>
    </ligand>
    <ligandPart>
        <name>Fe</name>
        <dbReference type="ChEBI" id="CHEBI:18248"/>
    </ligandPart>
</feature>
<evidence type="ECO:0000256" key="5">
    <source>
        <dbReference type="ARBA" id="ARBA00022617"/>
    </source>
</evidence>
<dbReference type="PIRSF" id="PIRSF006105">
    <property type="entry name" value="NapB"/>
    <property type="match status" value="1"/>
</dbReference>
<evidence type="ECO:0000256" key="10">
    <source>
        <dbReference type="ARBA" id="ARBA00023004"/>
    </source>
</evidence>
<evidence type="ECO:0000256" key="7">
    <source>
        <dbReference type="ARBA" id="ARBA00022729"/>
    </source>
</evidence>
<feature type="binding site" description="axial binding residue" evidence="14">
    <location>
        <position position="129"/>
    </location>
    <ligand>
        <name>heme c</name>
        <dbReference type="ChEBI" id="CHEBI:61717"/>
        <label>2</label>
    </ligand>
    <ligandPart>
        <name>Fe</name>
        <dbReference type="ChEBI" id="CHEBI:18248"/>
    </ligandPart>
</feature>
<accession>A0A9D7K2K1</accession>
<feature type="binding site" description="axial binding residue" evidence="14">
    <location>
        <position position="89"/>
    </location>
    <ligand>
        <name>heme c</name>
        <dbReference type="ChEBI" id="CHEBI:61717"/>
        <label>1</label>
    </ligand>
    <ligandPart>
        <name>Fe</name>
        <dbReference type="ChEBI" id="CHEBI:18248"/>
    </ligandPart>
</feature>
<evidence type="ECO:0000256" key="6">
    <source>
        <dbReference type="ARBA" id="ARBA00022723"/>
    </source>
</evidence>
<dbReference type="Gene3D" id="1.10.1130.10">
    <property type="entry name" value="Flavocytochrome C3, Chain A"/>
    <property type="match status" value="1"/>
</dbReference>
<gene>
    <name evidence="16" type="ORF">IPL58_11215</name>
</gene>
<comment type="PTM">
    <text evidence="13">Binds 2 heme C groups per subunit.</text>
</comment>
<feature type="binding site" description="covalent" evidence="13">
    <location>
        <position position="128"/>
    </location>
    <ligand>
        <name>heme c</name>
        <dbReference type="ChEBI" id="CHEBI:61717"/>
        <label>2</label>
    </ligand>
</feature>
<keyword evidence="9 12" id="KW-0249">Electron transport</keyword>
<evidence type="ECO:0000256" key="11">
    <source>
        <dbReference type="ARBA" id="ARBA00031832"/>
    </source>
</evidence>
<feature type="binding site" description="covalent" evidence="13">
    <location>
        <position position="85"/>
    </location>
    <ligand>
        <name>heme c</name>
        <dbReference type="ChEBI" id="CHEBI:61717"/>
        <label>1</label>
    </ligand>
</feature>
<dbReference type="InterPro" id="IPR005591">
    <property type="entry name" value="NapB"/>
</dbReference>
<evidence type="ECO:0000313" key="17">
    <source>
        <dbReference type="Proteomes" id="UP000886689"/>
    </source>
</evidence>
<keyword evidence="10 14" id="KW-0408">Iron</keyword>
<evidence type="ECO:0000256" key="4">
    <source>
        <dbReference type="ARBA" id="ARBA00022448"/>
    </source>
</evidence>
<name>A0A9D7K2K1_9PROT</name>
<dbReference type="EMBL" id="JADJUC010000012">
    <property type="protein sequence ID" value="MBK8524611.1"/>
    <property type="molecule type" value="Genomic_DNA"/>
</dbReference>
<evidence type="ECO:0000256" key="9">
    <source>
        <dbReference type="ARBA" id="ARBA00022982"/>
    </source>
</evidence>
<evidence type="ECO:0000256" key="8">
    <source>
        <dbReference type="ARBA" id="ARBA00022764"/>
    </source>
</evidence>
<comment type="caution">
    <text evidence="16">The sequence shown here is derived from an EMBL/GenBank/DDBJ whole genome shotgun (WGS) entry which is preliminary data.</text>
</comment>
<evidence type="ECO:0000256" key="14">
    <source>
        <dbReference type="PIRSR" id="PIRSR006105-2"/>
    </source>
</evidence>
<evidence type="ECO:0000256" key="12">
    <source>
        <dbReference type="PIRNR" id="PIRNR006105"/>
    </source>
</evidence>
<feature type="binding site" description="axial binding residue" evidence="14">
    <location>
        <position position="70"/>
    </location>
    <ligand>
        <name>heme c</name>
        <dbReference type="ChEBI" id="CHEBI:61717"/>
        <label>1</label>
    </ligand>
    <ligandPart>
        <name>Fe</name>
        <dbReference type="ChEBI" id="CHEBI:18248"/>
    </ligandPart>
</feature>
<dbReference type="Pfam" id="PF03892">
    <property type="entry name" value="NapB"/>
    <property type="match status" value="1"/>
</dbReference>
<comment type="subcellular location">
    <subcellularLocation>
        <location evidence="1 12">Periplasm</location>
    </subcellularLocation>
</comment>
<evidence type="ECO:0000313" key="16">
    <source>
        <dbReference type="EMBL" id="MBK8524611.1"/>
    </source>
</evidence>
<dbReference type="PANTHER" id="PTHR38604:SF1">
    <property type="entry name" value="PERIPLASMIC NITRATE REDUCTASE, ELECTRON TRANSFER SUBUNIT"/>
    <property type="match status" value="1"/>
</dbReference>
<dbReference type="SUPFAM" id="SSF48695">
    <property type="entry name" value="Multiheme cytochromes"/>
    <property type="match status" value="1"/>
</dbReference>
<evidence type="ECO:0000256" key="3">
    <source>
        <dbReference type="ARBA" id="ARBA00013773"/>
    </source>
</evidence>
<dbReference type="Proteomes" id="UP000886689">
    <property type="component" value="Unassembled WGS sequence"/>
</dbReference>
<dbReference type="InterPro" id="IPR036280">
    <property type="entry name" value="Multihaem_cyt_sf"/>
</dbReference>
<dbReference type="GO" id="GO:0009061">
    <property type="term" value="P:anaerobic respiration"/>
    <property type="evidence" value="ECO:0007669"/>
    <property type="project" value="InterPro"/>
</dbReference>